<sequence length="393" mass="43342">MMGNSIKSILLAVVVALFIPVLAPATADAAKPETSVFVNGAKIKYTQPPITENGTTLVSARETIEGLGLQFSWDKANKRVIGSNGEMTLALTLGAPVGTVNGVSLFLGTPAVERNGRIMVPLRFLLDGLGASMQKKGDTLSITTAAKEKSKFYTGLPLEITNTSVKNLSDQTITVTYEEYKYLYDDKRIYGTTWTIELAPGQKGAFENASAVTGDVLTEEYKKYDYYGRVVKSVTVNDVEQASAGYEYADKMYVGTAFEDSLMAMYDKQIADFKKKMKQELVKNKNIPLKIVSSSVSFNSLNYPDANIRVENLTEKKIISFELSFSCYDAYNDPVNRSFTKSNRFYGVSNNADLAFGESATFVWDLFSYSSTTKISNIKIDKVAFSDGTVWKR</sequence>
<dbReference type="InterPro" id="IPR012854">
    <property type="entry name" value="Cu_amine_oxidase-like_N"/>
</dbReference>
<dbReference type="SUPFAM" id="SSF55383">
    <property type="entry name" value="Copper amine oxidase, domain N"/>
    <property type="match status" value="1"/>
</dbReference>
<gene>
    <name evidence="3" type="ORF">K0T92_08145</name>
</gene>
<reference evidence="3 4" key="1">
    <citation type="submission" date="2021-07" db="EMBL/GenBank/DDBJ databases">
        <title>Paenibacillus radiodurans sp. nov., isolated from the southeastern edge of Tengger Desert.</title>
        <authorList>
            <person name="Zhang G."/>
        </authorList>
    </citation>
    <scope>NUCLEOTIDE SEQUENCE [LARGE SCALE GENOMIC DNA]</scope>
    <source>
        <strain evidence="3 4">DT7-4</strain>
    </source>
</reference>
<feature type="domain" description="Copper amine oxidase-like N-terminal" evidence="2">
    <location>
        <begin position="37"/>
        <end position="142"/>
    </location>
</feature>
<feature type="chain" id="PRO_5046115931" description="Copper amine oxidase-like N-terminal domain-containing protein" evidence="1">
    <location>
        <begin position="24"/>
        <end position="393"/>
    </location>
</feature>
<dbReference type="RefSeq" id="WP_219871960.1">
    <property type="nucleotide sequence ID" value="NZ_JAHZIJ010000004.1"/>
</dbReference>
<dbReference type="Pfam" id="PF07833">
    <property type="entry name" value="Cu_amine_oxidN1"/>
    <property type="match status" value="1"/>
</dbReference>
<dbReference type="EMBL" id="JAHZIJ010000004">
    <property type="protein sequence ID" value="MBW7474714.1"/>
    <property type="molecule type" value="Genomic_DNA"/>
</dbReference>
<feature type="signal peptide" evidence="1">
    <location>
        <begin position="1"/>
        <end position="23"/>
    </location>
</feature>
<dbReference type="Gene3D" id="3.30.457.10">
    <property type="entry name" value="Copper amine oxidase-like, N-terminal domain"/>
    <property type="match status" value="1"/>
</dbReference>
<name>A0ABS7D4B9_9BACL</name>
<evidence type="ECO:0000259" key="2">
    <source>
        <dbReference type="Pfam" id="PF07833"/>
    </source>
</evidence>
<accession>A0ABS7D4B9</accession>
<keyword evidence="1" id="KW-0732">Signal</keyword>
<dbReference type="Proteomes" id="UP000812277">
    <property type="component" value="Unassembled WGS sequence"/>
</dbReference>
<organism evidence="3 4">
    <name type="scientific">Paenibacillus oenotherae</name>
    <dbReference type="NCBI Taxonomy" id="1435645"/>
    <lineage>
        <taxon>Bacteria</taxon>
        <taxon>Bacillati</taxon>
        <taxon>Bacillota</taxon>
        <taxon>Bacilli</taxon>
        <taxon>Bacillales</taxon>
        <taxon>Paenibacillaceae</taxon>
        <taxon>Paenibacillus</taxon>
    </lineage>
</organism>
<evidence type="ECO:0000256" key="1">
    <source>
        <dbReference type="SAM" id="SignalP"/>
    </source>
</evidence>
<protein>
    <recommendedName>
        <fullName evidence="2">Copper amine oxidase-like N-terminal domain-containing protein</fullName>
    </recommendedName>
</protein>
<comment type="caution">
    <text evidence="3">The sequence shown here is derived from an EMBL/GenBank/DDBJ whole genome shotgun (WGS) entry which is preliminary data.</text>
</comment>
<proteinExistence type="predicted"/>
<evidence type="ECO:0000313" key="3">
    <source>
        <dbReference type="EMBL" id="MBW7474714.1"/>
    </source>
</evidence>
<dbReference type="InterPro" id="IPR036582">
    <property type="entry name" value="Mao_N_sf"/>
</dbReference>
<keyword evidence="4" id="KW-1185">Reference proteome</keyword>
<evidence type="ECO:0000313" key="4">
    <source>
        <dbReference type="Proteomes" id="UP000812277"/>
    </source>
</evidence>